<comment type="caution">
    <text evidence="1">The sequence shown here is derived from an EMBL/GenBank/DDBJ whole genome shotgun (WGS) entry which is preliminary data.</text>
</comment>
<proteinExistence type="predicted"/>
<reference evidence="1" key="1">
    <citation type="submission" date="2024-12" db="EMBL/GenBank/DDBJ databases">
        <authorList>
            <person name="Wu N."/>
        </authorList>
    </citation>
    <scope>NUCLEOTIDE SEQUENCE</scope>
    <source>
        <strain evidence="1">P15</strain>
    </source>
</reference>
<name>A0ACC7NXM6_9BACL</name>
<gene>
    <name evidence="1" type="ORF">ACI1P1_13220</name>
</gene>
<protein>
    <submittedName>
        <fullName evidence="1">Ig-like domain-containing protein</fullName>
    </submittedName>
</protein>
<organism evidence="1 2">
    <name type="scientific">Paenibacillus mesotrionivorans</name>
    <dbReference type="NCBI Taxonomy" id="3160968"/>
    <lineage>
        <taxon>Bacteria</taxon>
        <taxon>Bacillati</taxon>
        <taxon>Bacillota</taxon>
        <taxon>Bacilli</taxon>
        <taxon>Bacillales</taxon>
        <taxon>Paenibacillaceae</taxon>
        <taxon>Paenibacillus</taxon>
    </lineage>
</organism>
<accession>A0ACC7NXM6</accession>
<evidence type="ECO:0000313" key="2">
    <source>
        <dbReference type="Proteomes" id="UP001631969"/>
    </source>
</evidence>
<dbReference type="EMBL" id="JBJURJ010000008">
    <property type="protein sequence ID" value="MFM9329250.1"/>
    <property type="molecule type" value="Genomic_DNA"/>
</dbReference>
<evidence type="ECO:0000313" key="1">
    <source>
        <dbReference type="EMBL" id="MFM9329250.1"/>
    </source>
</evidence>
<dbReference type="Proteomes" id="UP001631969">
    <property type="component" value="Unassembled WGS sequence"/>
</dbReference>
<sequence>MRKKILSAMMGALLSSSFLAGALPVQAADAPATIPAFPGAEGGGMYASGGRGYDVYEVTNLKDSGPGSLRDAVSGDNRMVVFRVSGTIQLSSALSINSRKNITIAGQTAPGDGICIAGFNTDISNSSNIIIRYLRFRPGSANISSEPDAIGGRGSKYLMLDHISAGWSTDESMSFYENDNVTVQWSIINESLTLSGHVKGRHGYGGIWGGKDTTYHHNLMTTHTSRMPRIGNGATPGSITMSNNVIYNWGFNNTYGGMTTLLSNVINNYYKPGPSTLRSVRERVINPGDGEFYVNGNYMFGSPEVTADNNKGIQDRISTTVMSKTPFQNVGYTNVTIEDAQAAYQAVLARAGAVLPRRDAVDARLVEDVRNGTGRIINREFEVGGYPELKSAEAPLDTDHDGMPDVWEETKGLDKTNPADGKTITASGYSNLELYLNSLVDMSFAPENPIVKLVTPTYNGLYEKSGSMQMVAEASDADGIAKVQFFSNDVLVGEDAEAPYSFTLDNLEPGTYFISARAYDTKGNAGQSTSMPVHVNGPQVEAPWLTADIGTTPVNGSGSLEASGVLTVKGSGKIGGKADSFHYVYQPITGNAALTAKLDSIALLDNNAISGLMIRENLEPDAPLAMISTSIIKADRDENGNGDKDDTFYATFFSSRMKQGTDALTLGTTDYPQDRLPALTDNTMPIWLKIERVDDSIIAYTSYDGAAWKELAKKSFPMGKEALIGFAVDATQPQNGDVYYNTAKFSNIRLSDSFTVLGLKLTDAWGEPVESLTPGLTAVASVTVKNHSVALEEAAIAIQLYGANDEVLGTTYVKSKFGLDQTKTVKAGFSTPLNLEGLKVKAFVVSNVNAAADVISNVAVVE</sequence>
<keyword evidence="2" id="KW-1185">Reference proteome</keyword>